<evidence type="ECO:0000313" key="2">
    <source>
        <dbReference type="Proteomes" id="UP000326268"/>
    </source>
</evidence>
<dbReference type="EMBL" id="ML737660">
    <property type="protein sequence ID" value="KAE8364063.1"/>
    <property type="molecule type" value="Genomic_DNA"/>
</dbReference>
<evidence type="ECO:0000313" key="1">
    <source>
        <dbReference type="EMBL" id="KAE8364063.1"/>
    </source>
</evidence>
<dbReference type="AlphaFoldDB" id="A0A5N7A3B3"/>
<reference evidence="1 2" key="1">
    <citation type="submission" date="2019-04" db="EMBL/GenBank/DDBJ databases">
        <title>Friends and foes A comparative genomics studyof 23 Aspergillus species from section Flavi.</title>
        <authorList>
            <consortium name="DOE Joint Genome Institute"/>
            <person name="Kjaerbolling I."/>
            <person name="Vesth T."/>
            <person name="Frisvad J.C."/>
            <person name="Nybo J.L."/>
            <person name="Theobald S."/>
            <person name="Kildgaard S."/>
            <person name="Isbrandt T."/>
            <person name="Kuo A."/>
            <person name="Sato A."/>
            <person name="Lyhne E.K."/>
            <person name="Kogle M.E."/>
            <person name="Wiebenga A."/>
            <person name="Kun R.S."/>
            <person name="Lubbers R.J."/>
            <person name="Makela M.R."/>
            <person name="Barry K."/>
            <person name="Chovatia M."/>
            <person name="Clum A."/>
            <person name="Daum C."/>
            <person name="Haridas S."/>
            <person name="He G."/>
            <person name="LaButti K."/>
            <person name="Lipzen A."/>
            <person name="Mondo S."/>
            <person name="Riley R."/>
            <person name="Salamov A."/>
            <person name="Simmons B.A."/>
            <person name="Magnuson J.K."/>
            <person name="Henrissat B."/>
            <person name="Mortensen U.H."/>
            <person name="Larsen T.O."/>
            <person name="Devries R.P."/>
            <person name="Grigoriev I.V."/>
            <person name="Machida M."/>
            <person name="Baker S.E."/>
            <person name="Andersen M.R."/>
        </authorList>
    </citation>
    <scope>NUCLEOTIDE SEQUENCE [LARGE SCALE GENOMIC DNA]</scope>
    <source>
        <strain evidence="1 2">CBS 763.97</strain>
    </source>
</reference>
<dbReference type="Proteomes" id="UP000326268">
    <property type="component" value="Unassembled WGS sequence"/>
</dbReference>
<name>A0A5N7A3B3_9EURO</name>
<accession>A0A5N7A3B3</accession>
<organism evidence="1 2">
    <name type="scientific">Aspergillus caelatus</name>
    <dbReference type="NCBI Taxonomy" id="61420"/>
    <lineage>
        <taxon>Eukaryota</taxon>
        <taxon>Fungi</taxon>
        <taxon>Dikarya</taxon>
        <taxon>Ascomycota</taxon>
        <taxon>Pezizomycotina</taxon>
        <taxon>Eurotiomycetes</taxon>
        <taxon>Eurotiomycetidae</taxon>
        <taxon>Eurotiales</taxon>
        <taxon>Aspergillaceae</taxon>
        <taxon>Aspergillus</taxon>
        <taxon>Aspergillus subgen. Circumdati</taxon>
    </lineage>
</organism>
<dbReference type="RefSeq" id="XP_031927144.1">
    <property type="nucleotide sequence ID" value="XM_032067111.1"/>
</dbReference>
<sequence length="85" mass="10087">MRRMTATRVIRHLALRQHLHRHTWPRGARRHLLHIQQIPSLMVIAPPVPPRPRYQIQHIQHPCSQTHTLKLLSCVPAPPLLYRVR</sequence>
<keyword evidence="2" id="KW-1185">Reference proteome</keyword>
<gene>
    <name evidence="1" type="ORF">BDV27DRAFT_129078</name>
</gene>
<dbReference type="GeneID" id="43651557"/>
<proteinExistence type="predicted"/>
<protein>
    <submittedName>
        <fullName evidence="1">Uncharacterized protein</fullName>
    </submittedName>
</protein>